<dbReference type="Proteomes" id="UP000192840">
    <property type="component" value="Unassembled WGS sequence"/>
</dbReference>
<keyword evidence="4" id="KW-1185">Reference proteome</keyword>
<dbReference type="CDD" id="cd00293">
    <property type="entry name" value="USP-like"/>
    <property type="match status" value="1"/>
</dbReference>
<feature type="domain" description="UspA" evidence="2">
    <location>
        <begin position="146"/>
        <end position="280"/>
    </location>
</feature>
<evidence type="ECO:0000256" key="1">
    <source>
        <dbReference type="ARBA" id="ARBA00008791"/>
    </source>
</evidence>
<evidence type="ECO:0000259" key="2">
    <source>
        <dbReference type="Pfam" id="PF00582"/>
    </source>
</evidence>
<dbReference type="Pfam" id="PF00582">
    <property type="entry name" value="Usp"/>
    <property type="match status" value="2"/>
</dbReference>
<accession>A0A1W2DGZ6</accession>
<name>A0A1W2DGZ6_9PSEU</name>
<dbReference type="InterPro" id="IPR006016">
    <property type="entry name" value="UspA"/>
</dbReference>
<sequence>MTGSPRVVVGFDGSPDSVLALEWALAEASLRDATIDLCHVRKQPGTADDNGGVSDLGGEVLTQGLEHADRWSPHVRVAARLVSGNPAQQLPRIAADALFLVVGARGAGGFRGLRLGSVSDQVVRHAQCPVVVVPDPGTRRGGTRERKIVVGVDGSAGSEAALAFAFDEADRRQAELCAIHVFDPSTVQIMAGLPQADLRRLHLAASETLSSLLEPHMTKYPSVHACDEVLSGAPAATLTAAASGAELLVLGSRGHGGFVTLLLGSTSHSVLHHASCPVAVA</sequence>
<protein>
    <submittedName>
        <fullName evidence="3">Nucleotide-binding universal stress protein, UspA family</fullName>
    </submittedName>
</protein>
<dbReference type="SUPFAM" id="SSF52402">
    <property type="entry name" value="Adenine nucleotide alpha hydrolases-like"/>
    <property type="match status" value="2"/>
</dbReference>
<dbReference type="InterPro" id="IPR006015">
    <property type="entry name" value="Universal_stress_UspA"/>
</dbReference>
<dbReference type="PANTHER" id="PTHR46268">
    <property type="entry name" value="STRESS RESPONSE PROTEIN NHAX"/>
    <property type="match status" value="1"/>
</dbReference>
<organism evidence="3 4">
    <name type="scientific">Lentzea albidocapillata</name>
    <dbReference type="NCBI Taxonomy" id="40571"/>
    <lineage>
        <taxon>Bacteria</taxon>
        <taxon>Bacillati</taxon>
        <taxon>Actinomycetota</taxon>
        <taxon>Actinomycetes</taxon>
        <taxon>Pseudonocardiales</taxon>
        <taxon>Pseudonocardiaceae</taxon>
        <taxon>Lentzea</taxon>
    </lineage>
</organism>
<proteinExistence type="inferred from homology"/>
<evidence type="ECO:0000313" key="3">
    <source>
        <dbReference type="EMBL" id="SMC96783.1"/>
    </source>
</evidence>
<comment type="similarity">
    <text evidence="1">Belongs to the universal stress protein A family.</text>
</comment>
<dbReference type="InterPro" id="IPR014729">
    <property type="entry name" value="Rossmann-like_a/b/a_fold"/>
</dbReference>
<dbReference type="OrthoDB" id="3404132at2"/>
<dbReference type="Gene3D" id="3.40.50.620">
    <property type="entry name" value="HUPs"/>
    <property type="match status" value="2"/>
</dbReference>
<dbReference type="STRING" id="40571.SAMN05660733_03047"/>
<dbReference type="PRINTS" id="PR01438">
    <property type="entry name" value="UNVRSLSTRESS"/>
</dbReference>
<dbReference type="AlphaFoldDB" id="A0A1W2DGZ6"/>
<dbReference type="EMBL" id="FWYC01000007">
    <property type="protein sequence ID" value="SMC96783.1"/>
    <property type="molecule type" value="Genomic_DNA"/>
</dbReference>
<evidence type="ECO:0000313" key="4">
    <source>
        <dbReference type="Proteomes" id="UP000192840"/>
    </source>
</evidence>
<gene>
    <name evidence="3" type="ORF">SAMN05660733_03047</name>
</gene>
<dbReference type="RefSeq" id="WP_159460463.1">
    <property type="nucleotide sequence ID" value="NZ_FWYC01000007.1"/>
</dbReference>
<dbReference type="PANTHER" id="PTHR46268:SF6">
    <property type="entry name" value="UNIVERSAL STRESS PROTEIN UP12"/>
    <property type="match status" value="1"/>
</dbReference>
<feature type="domain" description="UspA" evidence="2">
    <location>
        <begin position="6"/>
        <end position="134"/>
    </location>
</feature>
<reference evidence="4" key="1">
    <citation type="submission" date="2017-04" db="EMBL/GenBank/DDBJ databases">
        <authorList>
            <person name="Varghese N."/>
            <person name="Submissions S."/>
        </authorList>
    </citation>
    <scope>NUCLEOTIDE SEQUENCE [LARGE SCALE GENOMIC DNA]</scope>
    <source>
        <strain evidence="4">DSM 44073</strain>
    </source>
</reference>